<dbReference type="Gene3D" id="3.10.129.10">
    <property type="entry name" value="Hotdog Thioesterase"/>
    <property type="match status" value="1"/>
</dbReference>
<protein>
    <submittedName>
        <fullName evidence="3">Thioesterase</fullName>
    </submittedName>
</protein>
<dbReference type="InterPro" id="IPR050563">
    <property type="entry name" value="4-hydroxybenzoyl-CoA_TE"/>
</dbReference>
<dbReference type="GO" id="GO:0047617">
    <property type="term" value="F:fatty acyl-CoA hydrolase activity"/>
    <property type="evidence" value="ECO:0007669"/>
    <property type="project" value="TreeGrafter"/>
</dbReference>
<dbReference type="SUPFAM" id="SSF54637">
    <property type="entry name" value="Thioesterase/thiol ester dehydrase-isomerase"/>
    <property type="match status" value="1"/>
</dbReference>
<dbReference type="CDD" id="cd00586">
    <property type="entry name" value="4HBT"/>
    <property type="match status" value="1"/>
</dbReference>
<reference evidence="3" key="2">
    <citation type="submission" date="2020-09" db="EMBL/GenBank/DDBJ databases">
        <authorList>
            <person name="Sun Q."/>
            <person name="Ohkuma M."/>
        </authorList>
    </citation>
    <scope>NUCLEOTIDE SEQUENCE</scope>
    <source>
        <strain evidence="3">JCM 17820</strain>
    </source>
</reference>
<evidence type="ECO:0000313" key="4">
    <source>
        <dbReference type="Proteomes" id="UP000605784"/>
    </source>
</evidence>
<dbReference type="PANTHER" id="PTHR31793:SF27">
    <property type="entry name" value="NOVEL THIOESTERASE SUPERFAMILY DOMAIN AND SAPOSIN A-TYPE DOMAIN CONTAINING PROTEIN (0610012H03RIK)"/>
    <property type="match status" value="1"/>
</dbReference>
<name>A0A830GQW9_9EURY</name>
<dbReference type="RefSeq" id="WP_189001076.1">
    <property type="nucleotide sequence ID" value="NZ_BMOU01000006.1"/>
</dbReference>
<proteinExistence type="inferred from homology"/>
<evidence type="ECO:0000256" key="1">
    <source>
        <dbReference type="ARBA" id="ARBA00005953"/>
    </source>
</evidence>
<dbReference type="PANTHER" id="PTHR31793">
    <property type="entry name" value="4-HYDROXYBENZOYL-COA THIOESTERASE FAMILY MEMBER"/>
    <property type="match status" value="1"/>
</dbReference>
<dbReference type="EMBL" id="BMOU01000006">
    <property type="protein sequence ID" value="GGO01192.1"/>
    <property type="molecule type" value="Genomic_DNA"/>
</dbReference>
<keyword evidence="4" id="KW-1185">Reference proteome</keyword>
<dbReference type="Pfam" id="PF13279">
    <property type="entry name" value="4HBT_2"/>
    <property type="match status" value="1"/>
</dbReference>
<comment type="caution">
    <text evidence="3">The sequence shown here is derived from an EMBL/GenBank/DDBJ whole genome shotgun (WGS) entry which is preliminary data.</text>
</comment>
<reference evidence="3" key="1">
    <citation type="journal article" date="2014" name="Int. J. Syst. Evol. Microbiol.">
        <title>Complete genome sequence of Corynebacterium casei LMG S-19264T (=DSM 44701T), isolated from a smear-ripened cheese.</title>
        <authorList>
            <consortium name="US DOE Joint Genome Institute (JGI-PGF)"/>
            <person name="Walter F."/>
            <person name="Albersmeier A."/>
            <person name="Kalinowski J."/>
            <person name="Ruckert C."/>
        </authorList>
    </citation>
    <scope>NUCLEOTIDE SEQUENCE</scope>
    <source>
        <strain evidence="3">JCM 17820</strain>
    </source>
</reference>
<accession>A0A830GQW9</accession>
<organism evidence="3 4">
    <name type="scientific">Haloarcula pellucida</name>
    <dbReference type="NCBI Taxonomy" id="1427151"/>
    <lineage>
        <taxon>Archaea</taxon>
        <taxon>Methanobacteriati</taxon>
        <taxon>Methanobacteriota</taxon>
        <taxon>Stenosarchaea group</taxon>
        <taxon>Halobacteria</taxon>
        <taxon>Halobacteriales</taxon>
        <taxon>Haloarculaceae</taxon>
        <taxon>Haloarcula</taxon>
    </lineage>
</organism>
<evidence type="ECO:0000256" key="2">
    <source>
        <dbReference type="ARBA" id="ARBA00022801"/>
    </source>
</evidence>
<gene>
    <name evidence="3" type="ORF">GCM10009030_34590</name>
</gene>
<dbReference type="InterPro" id="IPR029069">
    <property type="entry name" value="HotDog_dom_sf"/>
</dbReference>
<evidence type="ECO:0000313" key="3">
    <source>
        <dbReference type="EMBL" id="GGO01192.1"/>
    </source>
</evidence>
<dbReference type="Proteomes" id="UP000605784">
    <property type="component" value="Unassembled WGS sequence"/>
</dbReference>
<comment type="similarity">
    <text evidence="1">Belongs to the 4-hydroxybenzoyl-CoA thioesterase family.</text>
</comment>
<keyword evidence="2" id="KW-0378">Hydrolase</keyword>
<dbReference type="AlphaFoldDB" id="A0A830GQW9"/>
<sequence length="140" mass="15670">MSFEFTTTVDVRYDDLDTYGHVNNVRYGTYLEEARIDYLAEVVARGDRSYLSAEGEGTGIVIANLELDYERPVQSAEAVTVGVRVPRLGTKSFPFEYEVRDGDAVAATGETTVVTYDREAEAPQEIPDDWREAITQFEGL</sequence>